<evidence type="ECO:0000256" key="4">
    <source>
        <dbReference type="ARBA" id="ARBA00023163"/>
    </source>
</evidence>
<dbReference type="FunFam" id="2.20.25.80:FF:000003">
    <property type="entry name" value="WRKY transcription factor 57"/>
    <property type="match status" value="1"/>
</dbReference>
<dbReference type="PANTHER" id="PTHR31221">
    <property type="entry name" value="WRKY TRANSCRIPTION FACTOR PROTEIN 1-RELATED"/>
    <property type="match status" value="1"/>
</dbReference>
<keyword evidence="2" id="KW-0805">Transcription regulation</keyword>
<dbReference type="InterPro" id="IPR044810">
    <property type="entry name" value="WRKY_plant"/>
</dbReference>
<accession>A0A7N0TDQ0</accession>
<dbReference type="GO" id="GO:0005634">
    <property type="term" value="C:nucleus"/>
    <property type="evidence" value="ECO:0007669"/>
    <property type="project" value="UniProtKB-SubCell"/>
</dbReference>
<feature type="compositionally biased region" description="Basic and acidic residues" evidence="6">
    <location>
        <begin position="281"/>
        <end position="291"/>
    </location>
</feature>
<dbReference type="EnsemblPlants" id="Kaladp0033s0132.1.v1.1">
    <property type="protein sequence ID" value="Kaladp0033s0132.1.v1.1"/>
    <property type="gene ID" value="Kaladp0033s0132.v1.1"/>
</dbReference>
<dbReference type="Pfam" id="PF03106">
    <property type="entry name" value="WRKY"/>
    <property type="match status" value="1"/>
</dbReference>
<comment type="subcellular location">
    <subcellularLocation>
        <location evidence="1">Nucleus</location>
    </subcellularLocation>
</comment>
<dbReference type="Gramene" id="Kaladp0033s0132.1.v1.1">
    <property type="protein sequence ID" value="Kaladp0033s0132.1.v1.1"/>
    <property type="gene ID" value="Kaladp0033s0132.v1.1"/>
</dbReference>
<protein>
    <recommendedName>
        <fullName evidence="7">WRKY domain-containing protein</fullName>
    </recommendedName>
</protein>
<dbReference type="SUPFAM" id="SSF118290">
    <property type="entry name" value="WRKY DNA-binding domain"/>
    <property type="match status" value="1"/>
</dbReference>
<evidence type="ECO:0000256" key="6">
    <source>
        <dbReference type="SAM" id="MobiDB-lite"/>
    </source>
</evidence>
<dbReference type="GO" id="GO:0043565">
    <property type="term" value="F:sequence-specific DNA binding"/>
    <property type="evidence" value="ECO:0007669"/>
    <property type="project" value="InterPro"/>
</dbReference>
<evidence type="ECO:0000313" key="8">
    <source>
        <dbReference type="EnsemblPlants" id="Kaladp0033s0132.1.v1.1"/>
    </source>
</evidence>
<dbReference type="InterPro" id="IPR003657">
    <property type="entry name" value="WRKY_dom"/>
</dbReference>
<evidence type="ECO:0000256" key="2">
    <source>
        <dbReference type="ARBA" id="ARBA00023015"/>
    </source>
</evidence>
<dbReference type="PANTHER" id="PTHR31221:SF137">
    <property type="entry name" value="WRKY TRANSCRIPTION FACTOR 12-RELATED"/>
    <property type="match status" value="1"/>
</dbReference>
<feature type="region of interest" description="Disordered" evidence="6">
    <location>
        <begin position="1"/>
        <end position="21"/>
    </location>
</feature>
<dbReference type="Proteomes" id="UP000594263">
    <property type="component" value="Unplaced"/>
</dbReference>
<evidence type="ECO:0000259" key="7">
    <source>
        <dbReference type="PROSITE" id="PS50811"/>
    </source>
</evidence>
<evidence type="ECO:0000313" key="9">
    <source>
        <dbReference type="Proteomes" id="UP000594263"/>
    </source>
</evidence>
<keyword evidence="9" id="KW-1185">Reference proteome</keyword>
<dbReference type="GO" id="GO:0003700">
    <property type="term" value="F:DNA-binding transcription factor activity"/>
    <property type="evidence" value="ECO:0007669"/>
    <property type="project" value="InterPro"/>
</dbReference>
<reference evidence="8" key="1">
    <citation type="submission" date="2021-01" db="UniProtKB">
        <authorList>
            <consortium name="EnsemblPlants"/>
        </authorList>
    </citation>
    <scope>IDENTIFICATION</scope>
</reference>
<sequence>MEGGGGGREFVFGSRDDDHQGSIFSTHPRQMELHHNNDDFLAASSSSAPAAANNRHVFTLLSHHPNSSSTSTPATACVAAAGGSTMAMGFINCHNEEEEKDDDQHLFAAHDNRLLNAWKTVYHQQHGLRSTILDPREADGVGNNEEDYHGDDTQTTKNSHSWWRRCPASSSSEKITSKAASGKISGSSTGVVKMRRKLREPRFCFQTRTDIDVLDDGYKWRKYGQKVVKNSLHPRSYYRCTQMGCRVKKRVERLSEDCRMVITTYEGRHSHPPPPPDDANSSDHDPCFSSF</sequence>
<keyword evidence="4" id="KW-0804">Transcription</keyword>
<evidence type="ECO:0000256" key="1">
    <source>
        <dbReference type="ARBA" id="ARBA00004123"/>
    </source>
</evidence>
<dbReference type="SMART" id="SM00774">
    <property type="entry name" value="WRKY"/>
    <property type="match status" value="1"/>
</dbReference>
<evidence type="ECO:0000256" key="3">
    <source>
        <dbReference type="ARBA" id="ARBA00023125"/>
    </source>
</evidence>
<dbReference type="AlphaFoldDB" id="A0A7N0TDQ0"/>
<name>A0A7N0TDQ0_KALFE</name>
<feature type="domain" description="WRKY" evidence="7">
    <location>
        <begin position="209"/>
        <end position="274"/>
    </location>
</feature>
<proteinExistence type="predicted"/>
<keyword evidence="5" id="KW-0539">Nucleus</keyword>
<dbReference type="Gene3D" id="2.20.25.80">
    <property type="entry name" value="WRKY domain"/>
    <property type="match status" value="1"/>
</dbReference>
<organism evidence="8 9">
    <name type="scientific">Kalanchoe fedtschenkoi</name>
    <name type="common">Lavender scallops</name>
    <name type="synonym">South American air plant</name>
    <dbReference type="NCBI Taxonomy" id="63787"/>
    <lineage>
        <taxon>Eukaryota</taxon>
        <taxon>Viridiplantae</taxon>
        <taxon>Streptophyta</taxon>
        <taxon>Embryophyta</taxon>
        <taxon>Tracheophyta</taxon>
        <taxon>Spermatophyta</taxon>
        <taxon>Magnoliopsida</taxon>
        <taxon>eudicotyledons</taxon>
        <taxon>Gunneridae</taxon>
        <taxon>Pentapetalae</taxon>
        <taxon>Saxifragales</taxon>
        <taxon>Crassulaceae</taxon>
        <taxon>Kalanchoe</taxon>
    </lineage>
</organism>
<evidence type="ECO:0000256" key="5">
    <source>
        <dbReference type="ARBA" id="ARBA00023242"/>
    </source>
</evidence>
<dbReference type="InterPro" id="IPR036576">
    <property type="entry name" value="WRKY_dom_sf"/>
</dbReference>
<feature type="region of interest" description="Disordered" evidence="6">
    <location>
        <begin position="265"/>
        <end position="291"/>
    </location>
</feature>
<keyword evidence="3" id="KW-0238">DNA-binding</keyword>
<dbReference type="PROSITE" id="PS50811">
    <property type="entry name" value="WRKY"/>
    <property type="match status" value="1"/>
</dbReference>